<reference evidence="1 2" key="1">
    <citation type="submission" date="2018-02" db="EMBL/GenBank/DDBJ databases">
        <title>The genomes of Aspergillus section Nigri reveals drivers in fungal speciation.</title>
        <authorList>
            <consortium name="DOE Joint Genome Institute"/>
            <person name="Vesth T.C."/>
            <person name="Nybo J."/>
            <person name="Theobald S."/>
            <person name="Brandl J."/>
            <person name="Frisvad J.C."/>
            <person name="Nielsen K.F."/>
            <person name="Lyhne E.K."/>
            <person name="Kogle M.E."/>
            <person name="Kuo A."/>
            <person name="Riley R."/>
            <person name="Clum A."/>
            <person name="Nolan M."/>
            <person name="Lipzen A."/>
            <person name="Salamov A."/>
            <person name="Henrissat B."/>
            <person name="Wiebenga A."/>
            <person name="De vries R.P."/>
            <person name="Grigoriev I.V."/>
            <person name="Mortensen U.H."/>
            <person name="Andersen M.R."/>
            <person name="Baker S.E."/>
        </authorList>
    </citation>
    <scope>NUCLEOTIDE SEQUENCE [LARGE SCALE GENOMIC DNA]</scope>
    <source>
        <strain evidence="1 2">CBS 121593</strain>
    </source>
</reference>
<dbReference type="VEuPathDB" id="FungiDB:BO80DRAFT_439344"/>
<dbReference type="Proteomes" id="UP000249402">
    <property type="component" value="Unassembled WGS sequence"/>
</dbReference>
<evidence type="ECO:0000313" key="1">
    <source>
        <dbReference type="EMBL" id="RAK95497.1"/>
    </source>
</evidence>
<evidence type="ECO:0000313" key="2">
    <source>
        <dbReference type="Proteomes" id="UP000249402"/>
    </source>
</evidence>
<dbReference type="EMBL" id="KZ824491">
    <property type="protein sequence ID" value="RAK95497.1"/>
    <property type="molecule type" value="Genomic_DNA"/>
</dbReference>
<name>A0A395GL07_9EURO</name>
<dbReference type="GeneID" id="37225941"/>
<organism evidence="1 2">
    <name type="scientific">Aspergillus ibericus CBS 121593</name>
    <dbReference type="NCBI Taxonomy" id="1448316"/>
    <lineage>
        <taxon>Eukaryota</taxon>
        <taxon>Fungi</taxon>
        <taxon>Dikarya</taxon>
        <taxon>Ascomycota</taxon>
        <taxon>Pezizomycotina</taxon>
        <taxon>Eurotiomycetes</taxon>
        <taxon>Eurotiomycetidae</taxon>
        <taxon>Eurotiales</taxon>
        <taxon>Aspergillaceae</taxon>
        <taxon>Aspergillus</taxon>
        <taxon>Aspergillus subgen. Circumdati</taxon>
    </lineage>
</organism>
<protein>
    <submittedName>
        <fullName evidence="1">Uncharacterized protein</fullName>
    </submittedName>
</protein>
<sequence length="193" mass="21209">MSTAGCMYPTKFLKGLKQGEDLFHAGDVNCGIYAAESCSKQQGLCISANQSSSGCEMSTAVFRQLDLFPRRDVNCGIHVSDQQLSIQGVHLYQSCSMYRGDVNCGKHTSNRVTLKLDPALHHQSDFFYILDDLLHRGDVNCGIHVSDQSVPELQDLHQSSWGYGGDVNCGMHTLDGLVHELYLPNHTDSISGI</sequence>
<gene>
    <name evidence="1" type="ORF">BO80DRAFT_439344</name>
</gene>
<proteinExistence type="predicted"/>
<keyword evidence="2" id="KW-1185">Reference proteome</keyword>
<dbReference type="AlphaFoldDB" id="A0A395GL07"/>
<accession>A0A395GL07</accession>
<dbReference type="RefSeq" id="XP_025569825.1">
    <property type="nucleotide sequence ID" value="XM_025721076.1"/>
</dbReference>